<keyword evidence="1" id="KW-1133">Transmembrane helix</keyword>
<dbReference type="InterPro" id="IPR000462">
    <property type="entry name" value="CDP-OH_P_trans"/>
</dbReference>
<dbReference type="RefSeq" id="WP_275682290.1">
    <property type="nucleotide sequence ID" value="NZ_JAJLJH010000002.1"/>
</dbReference>
<evidence type="ECO:0000313" key="2">
    <source>
        <dbReference type="EMBL" id="MCK9686262.1"/>
    </source>
</evidence>
<proteinExistence type="predicted"/>
<comment type="caution">
    <text evidence="2">The sequence shown here is derived from an EMBL/GenBank/DDBJ whole genome shotgun (WGS) entry which is preliminary data.</text>
</comment>
<protein>
    <submittedName>
        <fullName evidence="2">CDP-alcohol phosphatidyltransferase family protein</fullName>
    </submittedName>
</protein>
<feature type="transmembrane region" description="Helical" evidence="1">
    <location>
        <begin position="33"/>
        <end position="51"/>
    </location>
</feature>
<dbReference type="GO" id="GO:0016020">
    <property type="term" value="C:membrane"/>
    <property type="evidence" value="ECO:0007669"/>
    <property type="project" value="InterPro"/>
</dbReference>
<dbReference type="InterPro" id="IPR043130">
    <property type="entry name" value="CDP-OH_PTrfase_TM_dom"/>
</dbReference>
<sequence>MTLSVYQLKPQFQRLLRPLVQALASARVTPNQLTVATAALMVAYGAALAAWPTSRGLWLGLVAVMPLRMALNALDGLLATHTGRKTRLGAMLNEVCDVVADLALTLPAALIAGVPPMLAVLVACGAAVVEMTGLAALAAGSPRRFDGPMGKSDRAVAYGLVGLLAGCGAPAAWITGVLALVALLLAWTLLNRLRAGAVPPTP</sequence>
<dbReference type="GO" id="GO:0016780">
    <property type="term" value="F:phosphotransferase activity, for other substituted phosphate groups"/>
    <property type="evidence" value="ECO:0007669"/>
    <property type="project" value="InterPro"/>
</dbReference>
<keyword evidence="1" id="KW-0812">Transmembrane</keyword>
<keyword evidence="1" id="KW-0472">Membrane</keyword>
<dbReference type="Gene3D" id="1.20.120.1760">
    <property type="match status" value="1"/>
</dbReference>
<name>A0A9X1YIC6_9BURK</name>
<dbReference type="Pfam" id="PF01066">
    <property type="entry name" value="CDP-OH_P_transf"/>
    <property type="match status" value="1"/>
</dbReference>
<dbReference type="Proteomes" id="UP001139353">
    <property type="component" value="Unassembled WGS sequence"/>
</dbReference>
<evidence type="ECO:0000256" key="1">
    <source>
        <dbReference type="SAM" id="Phobius"/>
    </source>
</evidence>
<feature type="transmembrane region" description="Helical" evidence="1">
    <location>
        <begin position="118"/>
        <end position="139"/>
    </location>
</feature>
<dbReference type="EMBL" id="JAJLJH010000002">
    <property type="protein sequence ID" value="MCK9686262.1"/>
    <property type="molecule type" value="Genomic_DNA"/>
</dbReference>
<dbReference type="GO" id="GO:0008654">
    <property type="term" value="P:phospholipid biosynthetic process"/>
    <property type="evidence" value="ECO:0007669"/>
    <property type="project" value="InterPro"/>
</dbReference>
<accession>A0A9X1YIC6</accession>
<feature type="transmembrane region" description="Helical" evidence="1">
    <location>
        <begin position="160"/>
        <end position="190"/>
    </location>
</feature>
<evidence type="ECO:0000313" key="3">
    <source>
        <dbReference type="Proteomes" id="UP001139353"/>
    </source>
</evidence>
<keyword evidence="3" id="KW-1185">Reference proteome</keyword>
<organism evidence="2 3">
    <name type="scientific">Scleromatobacter humisilvae</name>
    <dbReference type="NCBI Taxonomy" id="2897159"/>
    <lineage>
        <taxon>Bacteria</taxon>
        <taxon>Pseudomonadati</taxon>
        <taxon>Pseudomonadota</taxon>
        <taxon>Betaproteobacteria</taxon>
        <taxon>Burkholderiales</taxon>
        <taxon>Sphaerotilaceae</taxon>
        <taxon>Scleromatobacter</taxon>
    </lineage>
</organism>
<dbReference type="AlphaFoldDB" id="A0A9X1YIC6"/>
<gene>
    <name evidence="2" type="ORF">LPC04_11145</name>
</gene>
<reference evidence="2" key="1">
    <citation type="submission" date="2021-11" db="EMBL/GenBank/DDBJ databases">
        <title>BS-T2-15 a new species belonging to the Comamonadaceae family isolated from the soil of a French oak forest.</title>
        <authorList>
            <person name="Mieszkin S."/>
            <person name="Alain K."/>
        </authorList>
    </citation>
    <scope>NUCLEOTIDE SEQUENCE</scope>
    <source>
        <strain evidence="2">BS-T2-15</strain>
    </source>
</reference>